<feature type="region of interest" description="Disordered" evidence="1">
    <location>
        <begin position="107"/>
        <end position="126"/>
    </location>
</feature>
<keyword evidence="2" id="KW-0732">Signal</keyword>
<reference evidence="3" key="1">
    <citation type="submission" date="2023-03" db="EMBL/GenBank/DDBJ databases">
        <title>Andean soil-derived lignocellulolytic bacterial consortium as a source of novel taxa and putative plastic-active enzymes.</title>
        <authorList>
            <person name="Diaz-Garcia L."/>
            <person name="Chuvochina M."/>
            <person name="Feuerriegel G."/>
            <person name="Bunk B."/>
            <person name="Sproer C."/>
            <person name="Streit W.R."/>
            <person name="Rodriguez L.M."/>
            <person name="Overmann J."/>
            <person name="Jimenez D.J."/>
        </authorList>
    </citation>
    <scope>NUCLEOTIDE SEQUENCE</scope>
    <source>
        <strain evidence="3">MAG 4196</strain>
    </source>
</reference>
<gene>
    <name evidence="3" type="ORF">P0Y65_14650</name>
</gene>
<evidence type="ECO:0000256" key="1">
    <source>
        <dbReference type="SAM" id="MobiDB-lite"/>
    </source>
</evidence>
<feature type="compositionally biased region" description="Polar residues" evidence="1">
    <location>
        <begin position="116"/>
        <end position="126"/>
    </location>
</feature>
<dbReference type="Proteomes" id="UP001217476">
    <property type="component" value="Chromosome"/>
</dbReference>
<organism evidence="3 4">
    <name type="scientific">Candidatus Devosia phytovorans</name>
    <dbReference type="NCBI Taxonomy" id="3121372"/>
    <lineage>
        <taxon>Bacteria</taxon>
        <taxon>Pseudomonadati</taxon>
        <taxon>Pseudomonadota</taxon>
        <taxon>Alphaproteobacteria</taxon>
        <taxon>Hyphomicrobiales</taxon>
        <taxon>Devosiaceae</taxon>
        <taxon>Devosia</taxon>
    </lineage>
</organism>
<evidence type="ECO:0000256" key="2">
    <source>
        <dbReference type="SAM" id="SignalP"/>
    </source>
</evidence>
<feature type="chain" id="PRO_5042569898" evidence="2">
    <location>
        <begin position="21"/>
        <end position="126"/>
    </location>
</feature>
<dbReference type="EMBL" id="CP119312">
    <property type="protein sequence ID" value="WEK03427.1"/>
    <property type="molecule type" value="Genomic_DNA"/>
</dbReference>
<feature type="signal peptide" evidence="2">
    <location>
        <begin position="1"/>
        <end position="20"/>
    </location>
</feature>
<evidence type="ECO:0000313" key="3">
    <source>
        <dbReference type="EMBL" id="WEK03427.1"/>
    </source>
</evidence>
<name>A0AAJ6AYY1_9HYPH</name>
<proteinExistence type="predicted"/>
<evidence type="ECO:0000313" key="4">
    <source>
        <dbReference type="Proteomes" id="UP001217476"/>
    </source>
</evidence>
<accession>A0AAJ6AYY1</accession>
<protein>
    <submittedName>
        <fullName evidence="3">Uncharacterized protein</fullName>
    </submittedName>
</protein>
<dbReference type="AlphaFoldDB" id="A0AAJ6AYY1"/>
<sequence>MRRSVIAASLLLTTSATALAQNLDALSDGLNHLPATVLIQQHGDIAYFVDVQVVKGLAGDDPDARPFFGLLGGDILALQSLPATEQSAWEAKAPPRWTSWSISPAMAARPMGTPSEALSTRPQRPT</sequence>